<gene>
    <name evidence="1" type="ORF">NK125_04680</name>
</gene>
<dbReference type="RefSeq" id="WP_262065492.1">
    <property type="nucleotide sequence ID" value="NZ_JAMXOD010000004.1"/>
</dbReference>
<proteinExistence type="predicted"/>
<keyword evidence="2" id="KW-1185">Reference proteome</keyword>
<comment type="caution">
    <text evidence="1">The sequence shown here is derived from an EMBL/GenBank/DDBJ whole genome shotgun (WGS) entry which is preliminary data.</text>
</comment>
<organism evidence="1 2">
    <name type="scientific">Aequitasia blattaphilus</name>
    <dbReference type="NCBI Taxonomy" id="2949332"/>
    <lineage>
        <taxon>Bacteria</taxon>
        <taxon>Bacillati</taxon>
        <taxon>Bacillota</taxon>
        <taxon>Clostridia</taxon>
        <taxon>Lachnospirales</taxon>
        <taxon>Lachnospiraceae</taxon>
        <taxon>Aequitasia</taxon>
    </lineage>
</organism>
<dbReference type="EMBL" id="JAMZFW010000004">
    <property type="protein sequence ID" value="MCP1101710.1"/>
    <property type="molecule type" value="Genomic_DNA"/>
</dbReference>
<reference evidence="1 2" key="1">
    <citation type="journal article" date="2022" name="Genome Biol. Evol.">
        <title>Host diet, physiology and behaviors set the stage for Lachnospiraceae cladogenesis.</title>
        <authorList>
            <person name="Vera-Ponce De Leon A."/>
            <person name="Schneider M."/>
            <person name="Jahnes B.C."/>
            <person name="Sadowski V."/>
            <person name="Camuy-Velez L.A."/>
            <person name="Duan J."/>
            <person name="Sabree Z.L."/>
        </authorList>
    </citation>
    <scope>NUCLEOTIDE SEQUENCE [LARGE SCALE GENOMIC DNA]</scope>
    <source>
        <strain evidence="1 2">PAL113</strain>
    </source>
</reference>
<dbReference type="Proteomes" id="UP001523566">
    <property type="component" value="Unassembled WGS sequence"/>
</dbReference>
<evidence type="ECO:0000313" key="2">
    <source>
        <dbReference type="Proteomes" id="UP001523566"/>
    </source>
</evidence>
<evidence type="ECO:0000313" key="1">
    <source>
        <dbReference type="EMBL" id="MCP1101710.1"/>
    </source>
</evidence>
<sequence length="49" mass="5818">MNFVKCHKINRLKMTVLKGIVLGKTYLQNTIYTTNTDFTNRHTYKKVIK</sequence>
<name>A0ABT1E798_9FIRM</name>
<protein>
    <submittedName>
        <fullName evidence="1">Uncharacterized protein</fullName>
    </submittedName>
</protein>
<accession>A0ABT1E798</accession>